<gene>
    <name evidence="2" type="ORF">Pan216_41890</name>
</gene>
<dbReference type="AlphaFoldDB" id="A0A518B8L7"/>
<feature type="region of interest" description="Disordered" evidence="1">
    <location>
        <begin position="25"/>
        <end position="56"/>
    </location>
</feature>
<keyword evidence="3" id="KW-1185">Reference proteome</keyword>
<organism evidence="2 3">
    <name type="scientific">Kolteria novifilia</name>
    <dbReference type="NCBI Taxonomy" id="2527975"/>
    <lineage>
        <taxon>Bacteria</taxon>
        <taxon>Pseudomonadati</taxon>
        <taxon>Planctomycetota</taxon>
        <taxon>Planctomycetia</taxon>
        <taxon>Kolteriales</taxon>
        <taxon>Kolteriaceae</taxon>
        <taxon>Kolteria</taxon>
    </lineage>
</organism>
<protein>
    <submittedName>
        <fullName evidence="2">Uncharacterized protein</fullName>
    </submittedName>
</protein>
<evidence type="ECO:0000313" key="3">
    <source>
        <dbReference type="Proteomes" id="UP000317093"/>
    </source>
</evidence>
<evidence type="ECO:0000313" key="2">
    <source>
        <dbReference type="EMBL" id="QDU63311.1"/>
    </source>
</evidence>
<dbReference type="EMBL" id="CP036279">
    <property type="protein sequence ID" value="QDU63311.1"/>
    <property type="molecule type" value="Genomic_DNA"/>
</dbReference>
<feature type="compositionally biased region" description="Basic and acidic residues" evidence="1">
    <location>
        <begin position="27"/>
        <end position="44"/>
    </location>
</feature>
<sequence>MGKFVVGNLDQYSCGSLLNHSGFAPAHGERESLEHAHGEHEHGAQEGLGAQEIFWR</sequence>
<dbReference type="KEGG" id="knv:Pan216_41890"/>
<reference evidence="2 3" key="1">
    <citation type="submission" date="2019-02" db="EMBL/GenBank/DDBJ databases">
        <title>Deep-cultivation of Planctomycetes and their phenomic and genomic characterization uncovers novel biology.</title>
        <authorList>
            <person name="Wiegand S."/>
            <person name="Jogler M."/>
            <person name="Boedeker C."/>
            <person name="Pinto D."/>
            <person name="Vollmers J."/>
            <person name="Rivas-Marin E."/>
            <person name="Kohn T."/>
            <person name="Peeters S.H."/>
            <person name="Heuer A."/>
            <person name="Rast P."/>
            <person name="Oberbeckmann S."/>
            <person name="Bunk B."/>
            <person name="Jeske O."/>
            <person name="Meyerdierks A."/>
            <person name="Storesund J.E."/>
            <person name="Kallscheuer N."/>
            <person name="Luecker S."/>
            <person name="Lage O.M."/>
            <person name="Pohl T."/>
            <person name="Merkel B.J."/>
            <person name="Hornburger P."/>
            <person name="Mueller R.-W."/>
            <person name="Bruemmer F."/>
            <person name="Labrenz M."/>
            <person name="Spormann A.M."/>
            <person name="Op den Camp H."/>
            <person name="Overmann J."/>
            <person name="Amann R."/>
            <person name="Jetten M.S.M."/>
            <person name="Mascher T."/>
            <person name="Medema M.H."/>
            <person name="Devos D.P."/>
            <person name="Kaster A.-K."/>
            <person name="Ovreas L."/>
            <person name="Rohde M."/>
            <person name="Galperin M.Y."/>
            <person name="Jogler C."/>
        </authorList>
    </citation>
    <scope>NUCLEOTIDE SEQUENCE [LARGE SCALE GENOMIC DNA]</scope>
    <source>
        <strain evidence="2 3">Pan216</strain>
    </source>
</reference>
<name>A0A518B8L7_9BACT</name>
<evidence type="ECO:0000256" key="1">
    <source>
        <dbReference type="SAM" id="MobiDB-lite"/>
    </source>
</evidence>
<proteinExistence type="predicted"/>
<accession>A0A518B8L7</accession>
<dbReference type="Proteomes" id="UP000317093">
    <property type="component" value="Chromosome"/>
</dbReference>